<dbReference type="Pfam" id="PF10551">
    <property type="entry name" value="MULE"/>
    <property type="match status" value="1"/>
</dbReference>
<name>A0A8T0QZL2_PANVG</name>
<protein>
    <recommendedName>
        <fullName evidence="5">SWIM-type domain-containing protein</fullName>
    </recommendedName>
</protein>
<evidence type="ECO:0000313" key="6">
    <source>
        <dbReference type="EMBL" id="KAG2578233.1"/>
    </source>
</evidence>
<keyword evidence="1" id="KW-0479">Metal-binding</keyword>
<dbReference type="Pfam" id="PF04434">
    <property type="entry name" value="SWIM"/>
    <property type="match status" value="1"/>
</dbReference>
<evidence type="ECO:0000313" key="7">
    <source>
        <dbReference type="Proteomes" id="UP000823388"/>
    </source>
</evidence>
<feature type="domain" description="SWIM-type" evidence="5">
    <location>
        <begin position="431"/>
        <end position="467"/>
    </location>
</feature>
<dbReference type="InterPro" id="IPR006564">
    <property type="entry name" value="Znf_PMZ"/>
</dbReference>
<reference evidence="6" key="1">
    <citation type="submission" date="2020-05" db="EMBL/GenBank/DDBJ databases">
        <title>WGS assembly of Panicum virgatum.</title>
        <authorList>
            <person name="Lovell J.T."/>
            <person name="Jenkins J."/>
            <person name="Shu S."/>
            <person name="Juenger T.E."/>
            <person name="Schmutz J."/>
        </authorList>
    </citation>
    <scope>NUCLEOTIDE SEQUENCE</scope>
    <source>
        <strain evidence="6">AP13</strain>
    </source>
</reference>
<keyword evidence="2 4" id="KW-0863">Zinc-finger</keyword>
<dbReference type="SMART" id="SM00575">
    <property type="entry name" value="ZnF_PMZ"/>
    <property type="match status" value="1"/>
</dbReference>
<sequence>MVGMMFDTLTDVVEFYKSYAHEASFSVRVGQHKKGNEEILFKRYYCSREGYKNENVTEVSITSLVEEHNHGFVLPDKRHLLRSNHRVSERAKSTLFNCHKASIGTSQAYRLLHVSEGGFENVGCTKRDLQNYYRYLRTKIKDADAQMFVAQLERKKEVNPTFFYDFMVDEQGRLVCVFLGRCFMQENYSVYGDVVSVDATYTTNQYNMKFVPFTGVNHHLQSVFLGAAFLVDEKIESYVWLFKTFLKAMGGVAPHLITKDEDASMKATFAQILPDTAHRLCMWHIMEKVPEKVGPSIREDEHFWKRLNKCVWGTENSDDFVSQWNSIVTDYGLIRNDWFSTRFSANSFFNHFIHRKLTFVEFWLRFDTTLECQRQEELIADNASLHTTPKLMTPWAMEKQCTARDVCIIQGTSECEDIKYFTINSLSGKDRVVQMNKSNMFGTCSCKLHESYGIPCHHIIQVLRAEKQNKIPSIYIMKRCNLLDEKPKDPMEVAMWKNISESRNKFEDLIQMAKNTEEGMDFLYSSLSNLVEPLQKITPAKRLDKQDDVFYNQ</sequence>
<keyword evidence="3" id="KW-0862">Zinc</keyword>
<evidence type="ECO:0000256" key="4">
    <source>
        <dbReference type="PROSITE-ProRule" id="PRU00325"/>
    </source>
</evidence>
<dbReference type="PANTHER" id="PTHR47718">
    <property type="entry name" value="OS01G0519700 PROTEIN"/>
    <property type="match status" value="1"/>
</dbReference>
<keyword evidence="7" id="KW-1185">Reference proteome</keyword>
<dbReference type="AlphaFoldDB" id="A0A8T0QZL2"/>
<organism evidence="6 7">
    <name type="scientific">Panicum virgatum</name>
    <name type="common">Blackwell switchgrass</name>
    <dbReference type="NCBI Taxonomy" id="38727"/>
    <lineage>
        <taxon>Eukaryota</taxon>
        <taxon>Viridiplantae</taxon>
        <taxon>Streptophyta</taxon>
        <taxon>Embryophyta</taxon>
        <taxon>Tracheophyta</taxon>
        <taxon>Spermatophyta</taxon>
        <taxon>Magnoliopsida</taxon>
        <taxon>Liliopsida</taxon>
        <taxon>Poales</taxon>
        <taxon>Poaceae</taxon>
        <taxon>PACMAD clade</taxon>
        <taxon>Panicoideae</taxon>
        <taxon>Panicodae</taxon>
        <taxon>Paniceae</taxon>
        <taxon>Panicinae</taxon>
        <taxon>Panicum</taxon>
        <taxon>Panicum sect. Hiantes</taxon>
    </lineage>
</organism>
<comment type="caution">
    <text evidence="6">The sequence shown here is derived from an EMBL/GenBank/DDBJ whole genome shotgun (WGS) entry which is preliminary data.</text>
</comment>
<accession>A0A8T0QZL2</accession>
<dbReference type="InterPro" id="IPR007527">
    <property type="entry name" value="Znf_SWIM"/>
</dbReference>
<dbReference type="Proteomes" id="UP000823388">
    <property type="component" value="Chromosome 6N"/>
</dbReference>
<evidence type="ECO:0000256" key="2">
    <source>
        <dbReference type="ARBA" id="ARBA00022771"/>
    </source>
</evidence>
<evidence type="ECO:0000259" key="5">
    <source>
        <dbReference type="PROSITE" id="PS50966"/>
    </source>
</evidence>
<proteinExistence type="predicted"/>
<dbReference type="GO" id="GO:0008270">
    <property type="term" value="F:zinc ion binding"/>
    <property type="evidence" value="ECO:0007669"/>
    <property type="project" value="UniProtKB-KW"/>
</dbReference>
<evidence type="ECO:0000256" key="3">
    <source>
        <dbReference type="ARBA" id="ARBA00022833"/>
    </source>
</evidence>
<gene>
    <name evidence="6" type="ORF">PVAP13_6NG175503</name>
</gene>
<dbReference type="EMBL" id="CM029048">
    <property type="protein sequence ID" value="KAG2578233.1"/>
    <property type="molecule type" value="Genomic_DNA"/>
</dbReference>
<dbReference type="PANTHER" id="PTHR47718:SF18">
    <property type="entry name" value="PROTEIN FAR1-RELATED SEQUENCE 5-LIKE"/>
    <property type="match status" value="1"/>
</dbReference>
<evidence type="ECO:0000256" key="1">
    <source>
        <dbReference type="ARBA" id="ARBA00022723"/>
    </source>
</evidence>
<dbReference type="InterPro" id="IPR018289">
    <property type="entry name" value="MULE_transposase_dom"/>
</dbReference>
<dbReference type="PROSITE" id="PS50966">
    <property type="entry name" value="ZF_SWIM"/>
    <property type="match status" value="1"/>
</dbReference>